<dbReference type="Proteomes" id="UP000583929">
    <property type="component" value="Unassembled WGS sequence"/>
</dbReference>
<keyword evidence="2" id="KW-1185">Reference proteome</keyword>
<accession>A0A7J6I039</accession>
<protein>
    <submittedName>
        <fullName evidence="1">Uncharacterized protein</fullName>
    </submittedName>
</protein>
<gene>
    <name evidence="1" type="ORF">G4B88_018690</name>
</gene>
<organism evidence="1 2">
    <name type="scientific">Cannabis sativa</name>
    <name type="common">Hemp</name>
    <name type="synonym">Marijuana</name>
    <dbReference type="NCBI Taxonomy" id="3483"/>
    <lineage>
        <taxon>Eukaryota</taxon>
        <taxon>Viridiplantae</taxon>
        <taxon>Streptophyta</taxon>
        <taxon>Embryophyta</taxon>
        <taxon>Tracheophyta</taxon>
        <taxon>Spermatophyta</taxon>
        <taxon>Magnoliopsida</taxon>
        <taxon>eudicotyledons</taxon>
        <taxon>Gunneridae</taxon>
        <taxon>Pentapetalae</taxon>
        <taxon>rosids</taxon>
        <taxon>fabids</taxon>
        <taxon>Rosales</taxon>
        <taxon>Cannabaceae</taxon>
        <taxon>Cannabis</taxon>
    </lineage>
</organism>
<dbReference type="EMBL" id="JAATIQ010000018">
    <property type="protein sequence ID" value="KAF4400348.1"/>
    <property type="molecule type" value="Genomic_DNA"/>
</dbReference>
<reference evidence="1 2" key="1">
    <citation type="journal article" date="2020" name="bioRxiv">
        <title>Sequence and annotation of 42 cannabis genomes reveals extensive copy number variation in cannabinoid synthesis and pathogen resistance genes.</title>
        <authorList>
            <person name="Mckernan K.J."/>
            <person name="Helbert Y."/>
            <person name="Kane L.T."/>
            <person name="Ebling H."/>
            <person name="Zhang L."/>
            <person name="Liu B."/>
            <person name="Eaton Z."/>
            <person name="Mclaughlin S."/>
            <person name="Kingan S."/>
            <person name="Baybayan P."/>
            <person name="Concepcion G."/>
            <person name="Jordan M."/>
            <person name="Riva A."/>
            <person name="Barbazuk W."/>
            <person name="Harkins T."/>
        </authorList>
    </citation>
    <scope>NUCLEOTIDE SEQUENCE [LARGE SCALE GENOMIC DNA]</scope>
    <source>
        <strain evidence="2">cv. Jamaican Lion 4</strain>
        <tissue evidence="1">Leaf</tissue>
    </source>
</reference>
<evidence type="ECO:0000313" key="2">
    <source>
        <dbReference type="Proteomes" id="UP000583929"/>
    </source>
</evidence>
<comment type="caution">
    <text evidence="1">The sequence shown here is derived from an EMBL/GenBank/DDBJ whole genome shotgun (WGS) entry which is preliminary data.</text>
</comment>
<proteinExistence type="predicted"/>
<name>A0A7J6I039_CANSA</name>
<dbReference type="AlphaFoldDB" id="A0A7J6I039"/>
<sequence>MDDPICKDHDLELFDHLSPRKSERLNLLSHGFFKQQGVGSTIQSNDIEHNRVGYFFVKLCSISYVEILPRSLLLGKESVRIKFFEEHIERKLNLNVSLNIQYDSIRSKREKQMIIHLLLEEIEELFGDPARSIHSGFESY</sequence>
<evidence type="ECO:0000313" key="1">
    <source>
        <dbReference type="EMBL" id="KAF4400348.1"/>
    </source>
</evidence>